<proteinExistence type="predicted"/>
<gene>
    <name evidence="1" type="ORF">AOQ87_00325</name>
</gene>
<protein>
    <submittedName>
        <fullName evidence="1">Uncharacterized protein</fullName>
    </submittedName>
</protein>
<name>A0A1V0HJZ7_9ENTR</name>
<dbReference type="SUPFAM" id="SSF47077">
    <property type="entry name" value="T4 endonuclease V"/>
    <property type="match status" value="1"/>
</dbReference>
<dbReference type="Proteomes" id="UP000242793">
    <property type="component" value="Chromosome"/>
</dbReference>
<keyword evidence="2" id="KW-1185">Reference proteome</keyword>
<sequence>MNYLNLWNDYTVNENDMKKNIERIHEKMPFRPRFSKKSKGVNLRSLLHLDQKFEIYITKFLINKKIDQ</sequence>
<dbReference type="AlphaFoldDB" id="A0A1V0HJZ7"/>
<dbReference type="EMBL" id="CP012839">
    <property type="protein sequence ID" value="ARC53153.1"/>
    <property type="molecule type" value="Genomic_DNA"/>
</dbReference>
<reference evidence="1 2" key="1">
    <citation type="submission" date="2015-10" db="EMBL/GenBank/DDBJ databases">
        <title>Survey of human and primate louse endosymbionts.</title>
        <authorList>
            <person name="Boyd B.M."/>
        </authorList>
    </citation>
    <scope>NUCLEOTIDE SEQUENCE [LARGE SCALE GENOMIC DNA]</scope>
    <source>
        <strain evidence="1 2">PTSK</strain>
    </source>
</reference>
<evidence type="ECO:0000313" key="2">
    <source>
        <dbReference type="Proteomes" id="UP000242793"/>
    </source>
</evidence>
<evidence type="ECO:0000313" key="1">
    <source>
        <dbReference type="EMBL" id="ARC53153.1"/>
    </source>
</evidence>
<dbReference type="KEGG" id="rped:AOQ87_00325"/>
<accession>A0A1V0HJZ7</accession>
<organism evidence="1 2">
    <name type="scientific">Candidatus Riesia pediculischaeffi</name>
    <dbReference type="NCBI Taxonomy" id="428411"/>
    <lineage>
        <taxon>Bacteria</taxon>
        <taxon>Pseudomonadati</taxon>
        <taxon>Pseudomonadota</taxon>
        <taxon>Gammaproteobacteria</taxon>
        <taxon>Enterobacterales</taxon>
        <taxon>Enterobacteriaceae</taxon>
        <taxon>Candidatus Riesia</taxon>
    </lineage>
</organism>